<organism evidence="1 2">
    <name type="scientific">Cymbomonas tetramitiformis</name>
    <dbReference type="NCBI Taxonomy" id="36881"/>
    <lineage>
        <taxon>Eukaryota</taxon>
        <taxon>Viridiplantae</taxon>
        <taxon>Chlorophyta</taxon>
        <taxon>Pyramimonadophyceae</taxon>
        <taxon>Pyramimonadales</taxon>
        <taxon>Pyramimonadaceae</taxon>
        <taxon>Cymbomonas</taxon>
    </lineage>
</organism>
<name>A0AAE0G2W3_9CHLO</name>
<dbReference type="EMBL" id="LGRX02010290">
    <property type="protein sequence ID" value="KAK3270614.1"/>
    <property type="molecule type" value="Genomic_DNA"/>
</dbReference>
<evidence type="ECO:0000313" key="2">
    <source>
        <dbReference type="Proteomes" id="UP001190700"/>
    </source>
</evidence>
<accession>A0AAE0G2W3</accession>
<reference evidence="1 2" key="1">
    <citation type="journal article" date="2015" name="Genome Biol. Evol.">
        <title>Comparative Genomics of a Bacterivorous Green Alga Reveals Evolutionary Causalities and Consequences of Phago-Mixotrophic Mode of Nutrition.</title>
        <authorList>
            <person name="Burns J.A."/>
            <person name="Paasch A."/>
            <person name="Narechania A."/>
            <person name="Kim E."/>
        </authorList>
    </citation>
    <scope>NUCLEOTIDE SEQUENCE [LARGE SCALE GENOMIC DNA]</scope>
    <source>
        <strain evidence="1 2">PLY_AMNH</strain>
    </source>
</reference>
<protein>
    <submittedName>
        <fullName evidence="1">Uncharacterized protein</fullName>
    </submittedName>
</protein>
<keyword evidence="2" id="KW-1185">Reference proteome</keyword>
<gene>
    <name evidence="1" type="ORF">CYMTET_20994</name>
</gene>
<comment type="caution">
    <text evidence="1">The sequence shown here is derived from an EMBL/GenBank/DDBJ whole genome shotgun (WGS) entry which is preliminary data.</text>
</comment>
<evidence type="ECO:0000313" key="1">
    <source>
        <dbReference type="EMBL" id="KAK3270614.1"/>
    </source>
</evidence>
<proteinExistence type="predicted"/>
<dbReference type="Proteomes" id="UP001190700">
    <property type="component" value="Unassembled WGS sequence"/>
</dbReference>
<dbReference type="AlphaFoldDB" id="A0AAE0G2W3"/>
<sequence length="128" mass="13982">MPTTTSILAASGRYFMDNEKEERSANADLLEIIMDLRGQVRDTATHAKTLSDRVSGKGFTPRAEKSNLTAIGRGHKGYRTGAGPLADGGNYSQGISNKVLLKPDLRWNFPLGRFVDVRTLARHLGTHA</sequence>